<keyword evidence="5" id="KW-0808">Transferase</keyword>
<dbReference type="PANTHER" id="PTHR43855">
    <property type="entry name" value="THIOSULFATE SULFURTRANSFERASE"/>
    <property type="match status" value="1"/>
</dbReference>
<evidence type="ECO:0000313" key="5">
    <source>
        <dbReference type="EMBL" id="SDC83049.1"/>
    </source>
</evidence>
<feature type="domain" description="Rhodanese" evidence="4">
    <location>
        <begin position="172"/>
        <end position="278"/>
    </location>
</feature>
<name>A0A1G6PSK5_9ACTN</name>
<dbReference type="RefSeq" id="WP_090853892.1">
    <property type="nucleotide sequence ID" value="NZ_FMZM01000004.1"/>
</dbReference>
<organism evidence="5 6">
    <name type="scientific">Nocardioides lianchengensis</name>
    <dbReference type="NCBI Taxonomy" id="1045774"/>
    <lineage>
        <taxon>Bacteria</taxon>
        <taxon>Bacillati</taxon>
        <taxon>Actinomycetota</taxon>
        <taxon>Actinomycetes</taxon>
        <taxon>Propionibacteriales</taxon>
        <taxon>Nocardioidaceae</taxon>
        <taxon>Nocardioides</taxon>
    </lineage>
</organism>
<proteinExistence type="predicted"/>
<dbReference type="Gene3D" id="3.40.250.10">
    <property type="entry name" value="Rhodanese-like domain"/>
    <property type="match status" value="2"/>
</dbReference>
<dbReference type="SMART" id="SM00450">
    <property type="entry name" value="RHOD"/>
    <property type="match status" value="2"/>
</dbReference>
<keyword evidence="6" id="KW-1185">Reference proteome</keyword>
<dbReference type="CDD" id="cd01448">
    <property type="entry name" value="TST_Repeat_1"/>
    <property type="match status" value="1"/>
</dbReference>
<evidence type="ECO:0000313" key="6">
    <source>
        <dbReference type="Proteomes" id="UP000199034"/>
    </source>
</evidence>
<dbReference type="AlphaFoldDB" id="A0A1G6PSK5"/>
<dbReference type="STRING" id="1045774.SAMN05421872_104132"/>
<gene>
    <name evidence="5" type="ORF">SAMN05421872_104132</name>
</gene>
<dbReference type="EMBL" id="FMZM01000004">
    <property type="protein sequence ID" value="SDC83049.1"/>
    <property type="molecule type" value="Genomic_DNA"/>
</dbReference>
<dbReference type="PROSITE" id="PS50206">
    <property type="entry name" value="RHODANESE_3"/>
    <property type="match status" value="2"/>
</dbReference>
<protein>
    <recommendedName>
        <fullName evidence="1">thiosulfate sulfurtransferase</fullName>
        <ecNumber evidence="1">2.8.1.1</ecNumber>
    </recommendedName>
</protein>
<accession>A0A1G6PSK5</accession>
<keyword evidence="5" id="KW-0670">Pyruvate</keyword>
<dbReference type="InterPro" id="IPR036873">
    <property type="entry name" value="Rhodanese-like_dom_sf"/>
</dbReference>
<dbReference type="EC" id="2.8.1.1" evidence="1"/>
<dbReference type="GO" id="GO:0004792">
    <property type="term" value="F:thiosulfate-cyanide sulfurtransferase activity"/>
    <property type="evidence" value="ECO:0007669"/>
    <property type="project" value="UniProtKB-EC"/>
</dbReference>
<evidence type="ECO:0000256" key="1">
    <source>
        <dbReference type="ARBA" id="ARBA00012245"/>
    </source>
</evidence>
<feature type="domain" description="Rhodanese" evidence="4">
    <location>
        <begin position="30"/>
        <end position="144"/>
    </location>
</feature>
<comment type="catalytic activity">
    <reaction evidence="3">
        <text>thiosulfate + hydrogen cyanide = thiocyanate + sulfite + 2 H(+)</text>
        <dbReference type="Rhea" id="RHEA:16881"/>
        <dbReference type="ChEBI" id="CHEBI:15378"/>
        <dbReference type="ChEBI" id="CHEBI:17359"/>
        <dbReference type="ChEBI" id="CHEBI:18022"/>
        <dbReference type="ChEBI" id="CHEBI:18407"/>
        <dbReference type="ChEBI" id="CHEBI:33542"/>
        <dbReference type="EC" id="2.8.1.1"/>
    </reaction>
</comment>
<dbReference type="OrthoDB" id="9770030at2"/>
<dbReference type="InterPro" id="IPR001763">
    <property type="entry name" value="Rhodanese-like_dom"/>
</dbReference>
<sequence length="284" mass="28905">MPPSPDPAAAAGVAPVVAPDALRTLLTGERSGRVVLLEVRRELGPADARRTGVPGALLVGLTADLVGTPREGTGSLPLPDRAQVQDRVERWGVDPDSVVVVYTRDQPALAARAWWTLRWAGVPDVRYLDGGLDAWVAAGGPLGEHSEPPGSGALRVTLGSLPVLDDDGAAALARSGLLLDARGTHAYAGGVTGGHVPGAHHLPSTANLDGLGRLRRADALRATYDAVGLAEGVEVGAYCGGGTSATLDVLALATLGVTAALYPGSWSAWSSDPSRPVATGDRPG</sequence>
<evidence type="ECO:0000256" key="2">
    <source>
        <dbReference type="ARBA" id="ARBA00022737"/>
    </source>
</evidence>
<dbReference type="Proteomes" id="UP000199034">
    <property type="component" value="Unassembled WGS sequence"/>
</dbReference>
<dbReference type="PANTHER" id="PTHR43855:SF1">
    <property type="entry name" value="THIOSULFATE SULFURTRANSFERASE"/>
    <property type="match status" value="1"/>
</dbReference>
<keyword evidence="2" id="KW-0677">Repeat</keyword>
<dbReference type="Pfam" id="PF00581">
    <property type="entry name" value="Rhodanese"/>
    <property type="match status" value="2"/>
</dbReference>
<dbReference type="InterPro" id="IPR051126">
    <property type="entry name" value="Thiosulfate_sulfurtransferase"/>
</dbReference>
<evidence type="ECO:0000259" key="4">
    <source>
        <dbReference type="PROSITE" id="PS50206"/>
    </source>
</evidence>
<dbReference type="SUPFAM" id="SSF52821">
    <property type="entry name" value="Rhodanese/Cell cycle control phosphatase"/>
    <property type="match status" value="2"/>
</dbReference>
<evidence type="ECO:0000256" key="3">
    <source>
        <dbReference type="ARBA" id="ARBA00047549"/>
    </source>
</evidence>
<reference evidence="5 6" key="1">
    <citation type="submission" date="2016-10" db="EMBL/GenBank/DDBJ databases">
        <authorList>
            <person name="de Groot N.N."/>
        </authorList>
    </citation>
    <scope>NUCLEOTIDE SEQUENCE [LARGE SCALE GENOMIC DNA]</scope>
    <source>
        <strain evidence="5 6">CGMCC 4.6858</strain>
    </source>
</reference>